<sequence>MTVFMQNSRAFETVRDELLLHPVYKKLTSAEHVRLFMEHHVFAVWDFMRLLKRLQRELTVTDVPWLEAMEEAEADTAPIRGFLDRLRKGMTPWTALESPDIPESVRQFVNTTLDIALHGKPHQVAAAFFYGREDIIPDMFTHLVRELEESGKSAARLLYYLKRHIELDGDEHGPLAERLLSYLCAGDAGREREAMETAEQSLRSRIKLWDGVADSLTT</sequence>
<evidence type="ECO:0000313" key="1">
    <source>
        <dbReference type="EMBL" id="ARU61366.1"/>
    </source>
</evidence>
<proteinExistence type="predicted"/>
<name>A0A1Y0ING9_9BACL</name>
<keyword evidence="2" id="KW-1185">Reference proteome</keyword>
<accession>A0A1Y0ING9</accession>
<dbReference type="InterPro" id="IPR024423">
    <property type="entry name" value="DUF3050"/>
</dbReference>
<dbReference type="AlphaFoldDB" id="A0A1Y0ING9"/>
<reference evidence="2" key="1">
    <citation type="submission" date="2017-05" db="EMBL/GenBank/DDBJ databases">
        <authorList>
            <person name="Sung H."/>
        </authorList>
    </citation>
    <scope>NUCLEOTIDE SEQUENCE [LARGE SCALE GENOMIC DNA]</scope>
    <source>
        <strain evidence="2">AR23208</strain>
    </source>
</reference>
<dbReference type="SUPFAM" id="SSF48613">
    <property type="entry name" value="Heme oxygenase-like"/>
    <property type="match status" value="1"/>
</dbReference>
<evidence type="ECO:0000313" key="2">
    <source>
        <dbReference type="Proteomes" id="UP000195437"/>
    </source>
</evidence>
<dbReference type="InterPro" id="IPR016084">
    <property type="entry name" value="Haem_Oase-like_multi-hlx"/>
</dbReference>
<dbReference type="KEGG" id="tum:CBW65_10415"/>
<dbReference type="Gene3D" id="1.20.910.10">
    <property type="entry name" value="Heme oxygenase-like"/>
    <property type="match status" value="1"/>
</dbReference>
<gene>
    <name evidence="1" type="ORF">CBW65_10415</name>
</gene>
<dbReference type="Pfam" id="PF11251">
    <property type="entry name" value="DUF3050"/>
    <property type="match status" value="1"/>
</dbReference>
<organism evidence="1 2">
    <name type="scientific">Tumebacillus avium</name>
    <dbReference type="NCBI Taxonomy" id="1903704"/>
    <lineage>
        <taxon>Bacteria</taxon>
        <taxon>Bacillati</taxon>
        <taxon>Bacillota</taxon>
        <taxon>Bacilli</taxon>
        <taxon>Bacillales</taxon>
        <taxon>Alicyclobacillaceae</taxon>
        <taxon>Tumebacillus</taxon>
    </lineage>
</organism>
<evidence type="ECO:0008006" key="3">
    <source>
        <dbReference type="Google" id="ProtNLM"/>
    </source>
</evidence>
<dbReference type="EMBL" id="CP021434">
    <property type="protein sequence ID" value="ARU61366.1"/>
    <property type="molecule type" value="Genomic_DNA"/>
</dbReference>
<protein>
    <recommendedName>
        <fullName evidence="3">Heme oxygenase</fullName>
    </recommendedName>
</protein>
<dbReference type="Proteomes" id="UP000195437">
    <property type="component" value="Chromosome"/>
</dbReference>